<feature type="chain" id="PRO_5042854121" evidence="1">
    <location>
        <begin position="18"/>
        <end position="101"/>
    </location>
</feature>
<dbReference type="Proteomes" id="UP001321473">
    <property type="component" value="Unassembled WGS sequence"/>
</dbReference>
<proteinExistence type="predicted"/>
<accession>A0AAQ4FFM6</accession>
<organism evidence="2 3">
    <name type="scientific">Amblyomma americanum</name>
    <name type="common">Lone star tick</name>
    <dbReference type="NCBI Taxonomy" id="6943"/>
    <lineage>
        <taxon>Eukaryota</taxon>
        <taxon>Metazoa</taxon>
        <taxon>Ecdysozoa</taxon>
        <taxon>Arthropoda</taxon>
        <taxon>Chelicerata</taxon>
        <taxon>Arachnida</taxon>
        <taxon>Acari</taxon>
        <taxon>Parasitiformes</taxon>
        <taxon>Ixodida</taxon>
        <taxon>Ixodoidea</taxon>
        <taxon>Ixodidae</taxon>
        <taxon>Amblyomminae</taxon>
        <taxon>Amblyomma</taxon>
    </lineage>
</organism>
<name>A0AAQ4FFM6_AMBAM</name>
<evidence type="ECO:0000313" key="2">
    <source>
        <dbReference type="EMBL" id="KAK8786049.1"/>
    </source>
</evidence>
<evidence type="ECO:0000256" key="1">
    <source>
        <dbReference type="SAM" id="SignalP"/>
    </source>
</evidence>
<sequence length="101" mass="11094">MNAVFASSLLLATFVAAASNIIQELCVMDDEPLEMKLHCISSYLPESPRVALDEAIHSLTCMDSYCAVRKMCEGGDLVAAMSLFFTPQHIWQFEVASSICD</sequence>
<gene>
    <name evidence="2" type="ORF">V5799_007588</name>
</gene>
<feature type="signal peptide" evidence="1">
    <location>
        <begin position="1"/>
        <end position="17"/>
    </location>
</feature>
<evidence type="ECO:0000313" key="3">
    <source>
        <dbReference type="Proteomes" id="UP001321473"/>
    </source>
</evidence>
<keyword evidence="3" id="KW-1185">Reference proteome</keyword>
<comment type="caution">
    <text evidence="2">The sequence shown here is derived from an EMBL/GenBank/DDBJ whole genome shotgun (WGS) entry which is preliminary data.</text>
</comment>
<reference evidence="2 3" key="1">
    <citation type="journal article" date="2023" name="Arcadia Sci">
        <title>De novo assembly of a long-read Amblyomma americanum tick genome.</title>
        <authorList>
            <person name="Chou S."/>
            <person name="Poskanzer K.E."/>
            <person name="Rollins M."/>
            <person name="Thuy-Boun P.S."/>
        </authorList>
    </citation>
    <scope>NUCLEOTIDE SEQUENCE [LARGE SCALE GENOMIC DNA]</scope>
    <source>
        <strain evidence="2">F_SG_1</strain>
        <tissue evidence="2">Salivary glands</tissue>
    </source>
</reference>
<dbReference type="EMBL" id="JARKHS020003089">
    <property type="protein sequence ID" value="KAK8786049.1"/>
    <property type="molecule type" value="Genomic_DNA"/>
</dbReference>
<dbReference type="Gene3D" id="1.10.150.440">
    <property type="match status" value="1"/>
</dbReference>
<dbReference type="AlphaFoldDB" id="A0AAQ4FFM6"/>
<keyword evidence="1" id="KW-0732">Signal</keyword>
<protein>
    <submittedName>
        <fullName evidence="2">Uncharacterized protein</fullName>
    </submittedName>
</protein>